<evidence type="ECO:0000313" key="2">
    <source>
        <dbReference type="Proteomes" id="UP000003844"/>
    </source>
</evidence>
<sequence>MKWFFFLIANLFDTLTTTGLKYLFITPQFLLKSSQLTPYPRLISEAVFPSPNSFRIF</sequence>
<accession>H2BUK1</accession>
<keyword evidence="2" id="KW-1185">Reference proteome</keyword>
<organism evidence="1 2">
    <name type="scientific">Gillisia limnaea (strain DSM 15749 / LMG 21470 / R-8282)</name>
    <dbReference type="NCBI Taxonomy" id="865937"/>
    <lineage>
        <taxon>Bacteria</taxon>
        <taxon>Pseudomonadati</taxon>
        <taxon>Bacteroidota</taxon>
        <taxon>Flavobacteriia</taxon>
        <taxon>Flavobacteriales</taxon>
        <taxon>Flavobacteriaceae</taxon>
        <taxon>Gillisia</taxon>
    </lineage>
</organism>
<reference evidence="2" key="1">
    <citation type="journal article" date="2012" name="Stand. Genomic Sci.">
        <title>Genome sequence of the Antarctic rhodopsins-containing flavobacterium Gillisia limnaea type strain (R-8282(T)).</title>
        <authorList>
            <person name="Riedel T."/>
            <person name="Held B."/>
            <person name="Nolan M."/>
            <person name="Lucas S."/>
            <person name="Lapidus A."/>
            <person name="Tice H."/>
            <person name="Del Rio T.G."/>
            <person name="Cheng J.F."/>
            <person name="Han C."/>
            <person name="Tapia R."/>
            <person name="Goodwin L.A."/>
            <person name="Pitluck S."/>
            <person name="Liolios K."/>
            <person name="Mavromatis K."/>
            <person name="Pagani I."/>
            <person name="Ivanova N."/>
            <person name="Mikhailova N."/>
            <person name="Pati A."/>
            <person name="Chen A."/>
            <person name="Palaniappan K."/>
            <person name="Land M."/>
            <person name="Rohde M."/>
            <person name="Tindall B.J."/>
            <person name="Detter J.C."/>
            <person name="Goker M."/>
            <person name="Bristow J."/>
            <person name="Eisen J.A."/>
            <person name="Markowitz V."/>
            <person name="Hugenholtz P."/>
            <person name="Kyrpides N.C."/>
            <person name="Klenk H.P."/>
            <person name="Woyke T."/>
        </authorList>
    </citation>
    <scope>NUCLEOTIDE SEQUENCE [LARGE SCALE GENOMIC DNA]</scope>
    <source>
        <strain evidence="2">DSM 15749 / LMG 21470 / R-8282</strain>
    </source>
</reference>
<proteinExistence type="predicted"/>
<gene>
    <name evidence="1" type="ORF">Gilli_3272</name>
</gene>
<protein>
    <submittedName>
        <fullName evidence="1">Uncharacterized protein</fullName>
    </submittedName>
</protein>
<dbReference type="EMBL" id="JH594606">
    <property type="protein sequence ID" value="EHQ03879.1"/>
    <property type="molecule type" value="Genomic_DNA"/>
</dbReference>
<dbReference type="Proteomes" id="UP000003844">
    <property type="component" value="Unassembled WGS sequence"/>
</dbReference>
<dbReference type="AlphaFoldDB" id="H2BUK1"/>
<dbReference type="STRING" id="865937.Gilli_3272"/>
<evidence type="ECO:0000313" key="1">
    <source>
        <dbReference type="EMBL" id="EHQ03879.1"/>
    </source>
</evidence>
<dbReference type="HOGENOM" id="CLU_2990288_0_0_10"/>
<name>H2BUK1_GILLR</name>